<gene>
    <name evidence="2" type="ORF">METZ01_LOCUS262254</name>
</gene>
<dbReference type="EMBL" id="UINC01073202">
    <property type="protein sequence ID" value="SVC09400.1"/>
    <property type="molecule type" value="Genomic_DNA"/>
</dbReference>
<evidence type="ECO:0000256" key="1">
    <source>
        <dbReference type="SAM" id="MobiDB-lite"/>
    </source>
</evidence>
<feature type="region of interest" description="Disordered" evidence="1">
    <location>
        <begin position="1"/>
        <end position="27"/>
    </location>
</feature>
<feature type="compositionally biased region" description="Polar residues" evidence="1">
    <location>
        <begin position="1"/>
        <end position="12"/>
    </location>
</feature>
<accession>A0A382JBA1</accession>
<organism evidence="2">
    <name type="scientific">marine metagenome</name>
    <dbReference type="NCBI Taxonomy" id="408172"/>
    <lineage>
        <taxon>unclassified sequences</taxon>
        <taxon>metagenomes</taxon>
        <taxon>ecological metagenomes</taxon>
    </lineage>
</organism>
<protein>
    <submittedName>
        <fullName evidence="2">Uncharacterized protein</fullName>
    </submittedName>
</protein>
<proteinExistence type="predicted"/>
<feature type="non-terminal residue" evidence="2">
    <location>
        <position position="27"/>
    </location>
</feature>
<name>A0A382JBA1_9ZZZZ</name>
<sequence>GCLSSGAGSPLTQGRKRFSGPRWASVS</sequence>
<reference evidence="2" key="1">
    <citation type="submission" date="2018-05" db="EMBL/GenBank/DDBJ databases">
        <authorList>
            <person name="Lanie J.A."/>
            <person name="Ng W.-L."/>
            <person name="Kazmierczak K.M."/>
            <person name="Andrzejewski T.M."/>
            <person name="Davidsen T.M."/>
            <person name="Wayne K.J."/>
            <person name="Tettelin H."/>
            <person name="Glass J.I."/>
            <person name="Rusch D."/>
            <person name="Podicherti R."/>
            <person name="Tsui H.-C.T."/>
            <person name="Winkler M.E."/>
        </authorList>
    </citation>
    <scope>NUCLEOTIDE SEQUENCE</scope>
</reference>
<evidence type="ECO:0000313" key="2">
    <source>
        <dbReference type="EMBL" id="SVC09400.1"/>
    </source>
</evidence>
<feature type="non-terminal residue" evidence="2">
    <location>
        <position position="1"/>
    </location>
</feature>
<dbReference type="AlphaFoldDB" id="A0A382JBA1"/>